<feature type="domain" description="Transcription factor CBF/NF-Y/archaeal histone" evidence="2">
    <location>
        <begin position="7"/>
        <end position="61"/>
    </location>
</feature>
<comment type="caution">
    <text evidence="6">The sequence shown here is derived from an EMBL/GenBank/DDBJ whole genome shotgun (WGS) entry which is preliminary data.</text>
</comment>
<sequence>LNFNKYIREVLKEVDEDDTISKPALKIIDKCVKEMFNQFAKETQKLMAEEQKRTLNELDVRNLAIKLLREEVAENDIDEAAQTIERFKKSNTDSD</sequence>
<dbReference type="GO" id="GO:0046982">
    <property type="term" value="F:protein heterodimerization activity"/>
    <property type="evidence" value="ECO:0007669"/>
    <property type="project" value="InterPro"/>
</dbReference>
<name>A0A4Y2T219_ARAVE</name>
<dbReference type="InterPro" id="IPR009072">
    <property type="entry name" value="Histone-fold"/>
</dbReference>
<gene>
    <name evidence="6" type="ORF">AVEN_20129_1</name>
    <name evidence="4" type="ORF">AVEN_215575_1</name>
    <name evidence="5" type="ORF">AVEN_266284_1</name>
    <name evidence="3" type="ORF">AVEN_53047_1</name>
</gene>
<evidence type="ECO:0000313" key="4">
    <source>
        <dbReference type="EMBL" id="GBN92040.1"/>
    </source>
</evidence>
<dbReference type="EMBL" id="BGPR01024191">
    <property type="protein sequence ID" value="GBN92038.1"/>
    <property type="molecule type" value="Genomic_DNA"/>
</dbReference>
<dbReference type="Pfam" id="PF00808">
    <property type="entry name" value="CBFD_NFYB_HMF"/>
    <property type="match status" value="1"/>
</dbReference>
<accession>A0A4Y2T219</accession>
<dbReference type="Proteomes" id="UP000499080">
    <property type="component" value="Unassembled WGS sequence"/>
</dbReference>
<comment type="similarity">
    <text evidence="1">Belongs to the histone H2B family.</text>
</comment>
<dbReference type="PRINTS" id="PR00621">
    <property type="entry name" value="HISTONEH2B"/>
</dbReference>
<dbReference type="InterPro" id="IPR003958">
    <property type="entry name" value="CBFA_NFYB_domain"/>
</dbReference>
<reference evidence="6 7" key="1">
    <citation type="journal article" date="2019" name="Sci. Rep.">
        <title>Orb-weaving spider Araneus ventricosus genome elucidates the spidroin gene catalogue.</title>
        <authorList>
            <person name="Kono N."/>
            <person name="Nakamura H."/>
            <person name="Ohtoshi R."/>
            <person name="Moran D.A.P."/>
            <person name="Shinohara A."/>
            <person name="Yoshida Y."/>
            <person name="Fujiwara M."/>
            <person name="Mori M."/>
            <person name="Tomita M."/>
            <person name="Arakawa K."/>
        </authorList>
    </citation>
    <scope>NUCLEOTIDE SEQUENCE [LARGE SCALE GENOMIC DNA]</scope>
</reference>
<feature type="non-terminal residue" evidence="6">
    <location>
        <position position="1"/>
    </location>
</feature>
<dbReference type="EMBL" id="BGPR01024830">
    <property type="protein sequence ID" value="GBN93189.1"/>
    <property type="molecule type" value="Genomic_DNA"/>
</dbReference>
<evidence type="ECO:0000313" key="7">
    <source>
        <dbReference type="Proteomes" id="UP000499080"/>
    </source>
</evidence>
<keyword evidence="7" id="KW-1185">Reference proteome</keyword>
<dbReference type="GO" id="GO:0003677">
    <property type="term" value="F:DNA binding"/>
    <property type="evidence" value="ECO:0007669"/>
    <property type="project" value="InterPro"/>
</dbReference>
<evidence type="ECO:0000313" key="3">
    <source>
        <dbReference type="EMBL" id="GBN92038.1"/>
    </source>
</evidence>
<dbReference type="EMBL" id="BGPR01024832">
    <property type="protein sequence ID" value="GBN93195.1"/>
    <property type="molecule type" value="Genomic_DNA"/>
</dbReference>
<proteinExistence type="inferred from homology"/>
<organism evidence="6 7">
    <name type="scientific">Araneus ventricosus</name>
    <name type="common">Orbweaver spider</name>
    <name type="synonym">Epeira ventricosa</name>
    <dbReference type="NCBI Taxonomy" id="182803"/>
    <lineage>
        <taxon>Eukaryota</taxon>
        <taxon>Metazoa</taxon>
        <taxon>Ecdysozoa</taxon>
        <taxon>Arthropoda</taxon>
        <taxon>Chelicerata</taxon>
        <taxon>Arachnida</taxon>
        <taxon>Araneae</taxon>
        <taxon>Araneomorphae</taxon>
        <taxon>Entelegynae</taxon>
        <taxon>Araneoidea</taxon>
        <taxon>Araneidae</taxon>
        <taxon>Araneus</taxon>
    </lineage>
</organism>
<evidence type="ECO:0000256" key="1">
    <source>
        <dbReference type="ARBA" id="ARBA00006846"/>
    </source>
</evidence>
<dbReference type="GO" id="GO:0030527">
    <property type="term" value="F:structural constituent of chromatin"/>
    <property type="evidence" value="ECO:0007669"/>
    <property type="project" value="InterPro"/>
</dbReference>
<dbReference type="GO" id="GO:0000786">
    <property type="term" value="C:nucleosome"/>
    <property type="evidence" value="ECO:0007669"/>
    <property type="project" value="InterPro"/>
</dbReference>
<dbReference type="AlphaFoldDB" id="A0A4Y2T219"/>
<evidence type="ECO:0000313" key="6">
    <source>
        <dbReference type="EMBL" id="GBN93195.1"/>
    </source>
</evidence>
<dbReference type="InterPro" id="IPR000558">
    <property type="entry name" value="Histone_H2B"/>
</dbReference>
<dbReference type="EMBL" id="BGPR01024192">
    <property type="protein sequence ID" value="GBN92040.1"/>
    <property type="molecule type" value="Genomic_DNA"/>
</dbReference>
<dbReference type="SUPFAM" id="SSF47113">
    <property type="entry name" value="Histone-fold"/>
    <property type="match status" value="1"/>
</dbReference>
<protein>
    <recommendedName>
        <fullName evidence="2">Transcription factor CBF/NF-Y/archaeal histone domain-containing protein</fullName>
    </recommendedName>
</protein>
<evidence type="ECO:0000259" key="2">
    <source>
        <dbReference type="Pfam" id="PF00808"/>
    </source>
</evidence>
<dbReference type="OrthoDB" id="6419767at2759"/>
<evidence type="ECO:0000313" key="5">
    <source>
        <dbReference type="EMBL" id="GBN93189.1"/>
    </source>
</evidence>
<dbReference type="Gene3D" id="1.10.20.10">
    <property type="entry name" value="Histone, subunit A"/>
    <property type="match status" value="1"/>
</dbReference>